<dbReference type="RefSeq" id="XP_033398633.1">
    <property type="nucleotide sequence ID" value="XM_033538099.1"/>
</dbReference>
<dbReference type="SMART" id="SM00028">
    <property type="entry name" value="TPR"/>
    <property type="match status" value="5"/>
</dbReference>
<dbReference type="InterPro" id="IPR019734">
    <property type="entry name" value="TPR_rpt"/>
</dbReference>
<dbReference type="SUPFAM" id="SSF48452">
    <property type="entry name" value="TPR-like"/>
    <property type="match status" value="2"/>
</dbReference>
<dbReference type="PANTHER" id="PTHR23083">
    <property type="entry name" value="TETRATRICOPEPTIDE REPEAT PROTEIN, TPR"/>
    <property type="match status" value="1"/>
</dbReference>
<dbReference type="Proteomes" id="UP000799438">
    <property type="component" value="Unassembled WGS sequence"/>
</dbReference>
<keyword evidence="6" id="KW-1185">Reference proteome</keyword>
<dbReference type="Gene3D" id="1.25.40.10">
    <property type="entry name" value="Tetratricopeptide repeat domain"/>
    <property type="match status" value="2"/>
</dbReference>
<feature type="region of interest" description="Disordered" evidence="4">
    <location>
        <begin position="735"/>
        <end position="895"/>
    </location>
</feature>
<accession>A0A6A6BK43</accession>
<evidence type="ECO:0000256" key="2">
    <source>
        <dbReference type="ARBA" id="ARBA00038251"/>
    </source>
</evidence>
<feature type="region of interest" description="Disordered" evidence="4">
    <location>
        <begin position="474"/>
        <end position="494"/>
    </location>
</feature>
<comment type="similarity">
    <text evidence="2">Belongs to the YPP1 family.</text>
</comment>
<dbReference type="PANTHER" id="PTHR23083:SF464">
    <property type="entry name" value="TETRATRICOPEPTIDE REPEAT DOMAIN 7, ISOFORM A"/>
    <property type="match status" value="1"/>
</dbReference>
<dbReference type="AlphaFoldDB" id="A0A6A6BK43"/>
<gene>
    <name evidence="5" type="ORF">K452DRAFT_248537</name>
</gene>
<dbReference type="PROSITE" id="PS50005">
    <property type="entry name" value="TPR"/>
    <property type="match status" value="1"/>
</dbReference>
<proteinExistence type="inferred from homology"/>
<protein>
    <recommendedName>
        <fullName evidence="7">Filamentation protein</fullName>
    </recommendedName>
</protein>
<evidence type="ECO:0008006" key="7">
    <source>
        <dbReference type="Google" id="ProtNLM"/>
    </source>
</evidence>
<dbReference type="InterPro" id="IPR011990">
    <property type="entry name" value="TPR-like_helical_dom_sf"/>
</dbReference>
<evidence type="ECO:0000256" key="1">
    <source>
        <dbReference type="ARBA" id="ARBA00002550"/>
    </source>
</evidence>
<name>A0A6A6BK43_9PEZI</name>
<dbReference type="OrthoDB" id="29013at2759"/>
<dbReference type="GeneID" id="54295595"/>
<keyword evidence="3" id="KW-0802">TPR repeat</keyword>
<dbReference type="InterPro" id="IPR051722">
    <property type="entry name" value="Endocytosis_PI4K-reg_protein"/>
</dbReference>
<evidence type="ECO:0000313" key="5">
    <source>
        <dbReference type="EMBL" id="KAF2142921.1"/>
    </source>
</evidence>
<feature type="compositionally biased region" description="Basic residues" evidence="4">
    <location>
        <begin position="805"/>
        <end position="830"/>
    </location>
</feature>
<evidence type="ECO:0000313" key="6">
    <source>
        <dbReference type="Proteomes" id="UP000799438"/>
    </source>
</evidence>
<comment type="function">
    <text evidence="1">Involved in endocytosis.</text>
</comment>
<dbReference type="EMBL" id="ML995483">
    <property type="protein sequence ID" value="KAF2142921.1"/>
    <property type="molecule type" value="Genomic_DNA"/>
</dbReference>
<evidence type="ECO:0000256" key="3">
    <source>
        <dbReference type="PROSITE-ProRule" id="PRU00339"/>
    </source>
</evidence>
<reference evidence="5" key="1">
    <citation type="journal article" date="2020" name="Stud. Mycol.">
        <title>101 Dothideomycetes genomes: a test case for predicting lifestyles and emergence of pathogens.</title>
        <authorList>
            <person name="Haridas S."/>
            <person name="Albert R."/>
            <person name="Binder M."/>
            <person name="Bloem J."/>
            <person name="Labutti K."/>
            <person name="Salamov A."/>
            <person name="Andreopoulos B."/>
            <person name="Baker S."/>
            <person name="Barry K."/>
            <person name="Bills G."/>
            <person name="Bluhm B."/>
            <person name="Cannon C."/>
            <person name="Castanera R."/>
            <person name="Culley D."/>
            <person name="Daum C."/>
            <person name="Ezra D."/>
            <person name="Gonzalez J."/>
            <person name="Henrissat B."/>
            <person name="Kuo A."/>
            <person name="Liang C."/>
            <person name="Lipzen A."/>
            <person name="Lutzoni F."/>
            <person name="Magnuson J."/>
            <person name="Mondo S."/>
            <person name="Nolan M."/>
            <person name="Ohm R."/>
            <person name="Pangilinan J."/>
            <person name="Park H.-J."/>
            <person name="Ramirez L."/>
            <person name="Alfaro M."/>
            <person name="Sun H."/>
            <person name="Tritt A."/>
            <person name="Yoshinaga Y."/>
            <person name="Zwiers L.-H."/>
            <person name="Turgeon B."/>
            <person name="Goodwin S."/>
            <person name="Spatafora J."/>
            <person name="Crous P."/>
            <person name="Grigoriev I."/>
        </authorList>
    </citation>
    <scope>NUCLEOTIDE SEQUENCE</scope>
    <source>
        <strain evidence="5">CBS 121167</strain>
    </source>
</reference>
<sequence length="1157" mass="127370">MPENEKALRYIAQLDDARCNARWDTVPELARKIEKHAPHRTCLYLTARAEAETAAYIRQRPTTPEAPSPPQAPDLTKLVSPLTEAYDRETTHREDAFAAQVALAYIHFTLGEHGMAVARFPTDFSETATNLKGDDGQLSSWTQTCIVKGAYLKGYSQEKAGSTAEATKTYESVLTYLTSIPSLVNTSVQFRSWGETLLARLCIFSDLSAPTGADVDPEIALRTFQLWLRLLDNGKAPQFSNELQDGQAGIRRTVWKAHYNTLTIILQRGLLYAGSPDLPTALLGAGAEHATEEQYLTARLQQRSELKIVESVYEALLLRETRFPKASENNEEMDGWAEAVMSNWRILCGPSWTDEELGEGGKSAVGRGVLDILYRAATKSYHSTRILRHLFVVHASLAEFELAFKAFDSYVEIVSRVKDRVEKSGEEDAGLDDDDMVLRTAAEAIRILCRFGSHEESEKAKEVGELIEKWLKQQTPASRPGTATAEGEHEKKTESVVSPRALAIAYRAIGISRSQWARMTYEATARSTLQAQAAQALRTALSPEYKDSNNLETLYALGLLLAEMRDVSGAIKVVKRALASHSQPDNLRSAGGVASEGDTDDDEANYVRERKLIPLWHLLALLLTAKSDFSTAVRTCEAAFDQFDDPEILFGKSQHAEYRSEHLNESSTSIEKPRGSTKKALVDRMAPFEKEGILQVKITDLVLLETTDGTTAAVDASMELLSLYKRLFGDPTGGHKKMQLPSATDGVPQSPAGTVKGTVFRRRKSTLTRSMSMPPGTASSRASTAATEGPGAPAIHVTDTNNKPNGHHHLFHHKHDSTHRRSSLTLRKKKTNDSNVTDKPGSPEKAATEPVVDGHGSDKSSSPEQPLRTIAHNIPHDSQPQPAGHENQPPRQDVRLPAPFPRFHYSTPEPRFPVLQERKLKISLLVDVWLFIAGLYTRASLFEDARGAVEEAYKLTDILESEVAQESSSARAFSERGWGGGKSVEELWADIYATRGQISQAEGQPHEALTHFEKSLSHNPDHPAAIVGLANILLDIYSQVIPAEPLGSLKVPNTRPSPNKRASTATTSAYSAGHAKMVGPEELNRLAARDRAYSLLSSLTKLGTGWDCSEAWYALARAYEEGGQIDRAKGVLWWCVELEDTKALRKWSSVGVGGFVL</sequence>
<organism evidence="5 6">
    <name type="scientific">Aplosporella prunicola CBS 121167</name>
    <dbReference type="NCBI Taxonomy" id="1176127"/>
    <lineage>
        <taxon>Eukaryota</taxon>
        <taxon>Fungi</taxon>
        <taxon>Dikarya</taxon>
        <taxon>Ascomycota</taxon>
        <taxon>Pezizomycotina</taxon>
        <taxon>Dothideomycetes</taxon>
        <taxon>Dothideomycetes incertae sedis</taxon>
        <taxon>Botryosphaeriales</taxon>
        <taxon>Aplosporellaceae</taxon>
        <taxon>Aplosporella</taxon>
    </lineage>
</organism>
<feature type="compositionally biased region" description="Low complexity" evidence="4">
    <location>
        <begin position="777"/>
        <end position="787"/>
    </location>
</feature>
<feature type="compositionally biased region" description="Low complexity" evidence="4">
    <location>
        <begin position="1062"/>
        <end position="1071"/>
    </location>
</feature>
<feature type="region of interest" description="Disordered" evidence="4">
    <location>
        <begin position="1049"/>
        <end position="1071"/>
    </location>
</feature>
<evidence type="ECO:0000256" key="4">
    <source>
        <dbReference type="SAM" id="MobiDB-lite"/>
    </source>
</evidence>
<feature type="repeat" description="TPR" evidence="3">
    <location>
        <begin position="989"/>
        <end position="1022"/>
    </location>
</feature>